<dbReference type="AlphaFoldDB" id="A0A250J9K4"/>
<feature type="signal peptide" evidence="2">
    <location>
        <begin position="1"/>
        <end position="21"/>
    </location>
</feature>
<dbReference type="KEGG" id="cfus:CYFUS_005600"/>
<name>A0A250J9K4_9BACT</name>
<dbReference type="InterPro" id="IPR011990">
    <property type="entry name" value="TPR-like_helical_dom_sf"/>
</dbReference>
<dbReference type="RefSeq" id="WP_095988068.1">
    <property type="nucleotide sequence ID" value="NZ_CP022098.1"/>
</dbReference>
<organism evidence="3 4">
    <name type="scientific">Cystobacter fuscus</name>
    <dbReference type="NCBI Taxonomy" id="43"/>
    <lineage>
        <taxon>Bacteria</taxon>
        <taxon>Pseudomonadati</taxon>
        <taxon>Myxococcota</taxon>
        <taxon>Myxococcia</taxon>
        <taxon>Myxococcales</taxon>
        <taxon>Cystobacterineae</taxon>
        <taxon>Archangiaceae</taxon>
        <taxon>Cystobacter</taxon>
    </lineage>
</organism>
<dbReference type="EMBL" id="CP022098">
    <property type="protein sequence ID" value="ATB40152.1"/>
    <property type="molecule type" value="Genomic_DNA"/>
</dbReference>
<dbReference type="InterPro" id="IPR019734">
    <property type="entry name" value="TPR_rpt"/>
</dbReference>
<feature type="compositionally biased region" description="Pro residues" evidence="1">
    <location>
        <begin position="151"/>
        <end position="162"/>
    </location>
</feature>
<feature type="region of interest" description="Disordered" evidence="1">
    <location>
        <begin position="202"/>
        <end position="221"/>
    </location>
</feature>
<feature type="compositionally biased region" description="Low complexity" evidence="1">
    <location>
        <begin position="129"/>
        <end position="150"/>
    </location>
</feature>
<sequence length="473" mass="50996">MKQGKILALVGVLVVAPMALAQGGAKSPKQSAGKTAARALEVYEQGKRLYDAKNYAGALDRFDQAAAIEPGKARWQYNRGLALRKLSRFSEAREALLHSRSLDPAYKRAEIDDKLREMGFSPTPPPSTPSEEPSTPSTSTPSEEPSTPSASTPPAPPPPEPSVVPRGGTSKKPANPMLSFCLCSGMALLFFLLFRRQLSKTKPLQDSHHASTSTLQPRSEELAPLEGQLKQVAASLAQVEHALRLNEDADLRALLNQATMAEQNAWQSMEDFRKGTASRSAVKRRIDKAHEATEAAVAHAHGLFGEQAFLPEGERVGCYFCARPLANPSFRMQVPLKRGSQVTHVLACPPCANMAAAGQPPPVKVRRSSSGQTQHWSEVHGYDPYTHRHQPHPDMSTMPAWQYAPERSLGEVAAMAAGGALATGLAAYGVSRLLDLDSASEAAAAQAATQAATQAAAKRASEHREERDWKDHS</sequence>
<evidence type="ECO:0000256" key="2">
    <source>
        <dbReference type="SAM" id="SignalP"/>
    </source>
</evidence>
<feature type="region of interest" description="Disordered" evidence="1">
    <location>
        <begin position="116"/>
        <end position="170"/>
    </location>
</feature>
<dbReference type="SUPFAM" id="SSF48452">
    <property type="entry name" value="TPR-like"/>
    <property type="match status" value="1"/>
</dbReference>
<accession>A0A250J9K4</accession>
<feature type="compositionally biased region" description="Basic and acidic residues" evidence="1">
    <location>
        <begin position="459"/>
        <end position="473"/>
    </location>
</feature>
<evidence type="ECO:0000313" key="4">
    <source>
        <dbReference type="Proteomes" id="UP000217257"/>
    </source>
</evidence>
<gene>
    <name evidence="3" type="ORF">CYFUS_005600</name>
</gene>
<feature type="chain" id="PRO_5013349714" evidence="2">
    <location>
        <begin position="22"/>
        <end position="473"/>
    </location>
</feature>
<evidence type="ECO:0000313" key="3">
    <source>
        <dbReference type="EMBL" id="ATB40152.1"/>
    </source>
</evidence>
<feature type="region of interest" description="Disordered" evidence="1">
    <location>
        <begin position="453"/>
        <end position="473"/>
    </location>
</feature>
<reference evidence="3 4" key="1">
    <citation type="submission" date="2017-06" db="EMBL/GenBank/DDBJ databases">
        <title>Sequencing and comparative analysis of myxobacterial genomes.</title>
        <authorList>
            <person name="Rupp O."/>
            <person name="Goesmann A."/>
            <person name="Sogaard-Andersen L."/>
        </authorList>
    </citation>
    <scope>NUCLEOTIDE SEQUENCE [LARGE SCALE GENOMIC DNA]</scope>
    <source>
        <strain evidence="3 4">DSM 52655</strain>
    </source>
</reference>
<dbReference type="SMART" id="SM00028">
    <property type="entry name" value="TPR"/>
    <property type="match status" value="2"/>
</dbReference>
<proteinExistence type="predicted"/>
<protein>
    <submittedName>
        <fullName evidence="3">Tetratricopeptide repeat domain protein</fullName>
    </submittedName>
</protein>
<dbReference type="Gene3D" id="1.25.40.10">
    <property type="entry name" value="Tetratricopeptide repeat domain"/>
    <property type="match status" value="1"/>
</dbReference>
<keyword evidence="2" id="KW-0732">Signal</keyword>
<evidence type="ECO:0000256" key="1">
    <source>
        <dbReference type="SAM" id="MobiDB-lite"/>
    </source>
</evidence>
<dbReference type="Proteomes" id="UP000217257">
    <property type="component" value="Chromosome"/>
</dbReference>